<dbReference type="EMBL" id="JAIRAU010000028">
    <property type="protein sequence ID" value="MBZ5711878.1"/>
    <property type="molecule type" value="Genomic_DNA"/>
</dbReference>
<dbReference type="PROSITE" id="PS51257">
    <property type="entry name" value="PROKAR_LIPOPROTEIN"/>
    <property type="match status" value="1"/>
</dbReference>
<sequence length="214" mass="23266">MTAPKAPDMRGIVLMFVRAGRLVAVCSALALGAGCIVVVKDEAIAAEPAHEIVCTDRLSVFPALSVTVTGVTVSDRKLQESIARTHHAIVKRIDAHPCMEVSPYPVTADRVLDIRSHERVNPRLWLAFLSGLTLTLLPTVASIESTMTVTVMHGDRVQASRHWYSRAQLWFELFLVFAMPSAGPKPSDAKQREAMAEAVVGVVESVLLNPMGMQ</sequence>
<gene>
    <name evidence="1" type="ORF">K7C98_21765</name>
</gene>
<organism evidence="1 2">
    <name type="scientific">Nannocystis pusilla</name>
    <dbReference type="NCBI Taxonomy" id="889268"/>
    <lineage>
        <taxon>Bacteria</taxon>
        <taxon>Pseudomonadati</taxon>
        <taxon>Myxococcota</taxon>
        <taxon>Polyangia</taxon>
        <taxon>Nannocystales</taxon>
        <taxon>Nannocystaceae</taxon>
        <taxon>Nannocystis</taxon>
    </lineage>
</organism>
<evidence type="ECO:0008006" key="3">
    <source>
        <dbReference type="Google" id="ProtNLM"/>
    </source>
</evidence>
<accession>A0ABS7TUF0</accession>
<proteinExistence type="predicted"/>
<reference evidence="1" key="1">
    <citation type="submission" date="2021-08" db="EMBL/GenBank/DDBJ databases">
        <authorList>
            <person name="Stevens D.C."/>
        </authorList>
    </citation>
    <scope>NUCLEOTIDE SEQUENCE</scope>
    <source>
        <strain evidence="1">DSM 53165</strain>
    </source>
</reference>
<evidence type="ECO:0000313" key="1">
    <source>
        <dbReference type="EMBL" id="MBZ5711878.1"/>
    </source>
</evidence>
<keyword evidence="2" id="KW-1185">Reference proteome</keyword>
<name>A0ABS7TUF0_9BACT</name>
<comment type="caution">
    <text evidence="1">The sequence shown here is derived from an EMBL/GenBank/DDBJ whole genome shotgun (WGS) entry which is preliminary data.</text>
</comment>
<protein>
    <recommendedName>
        <fullName evidence="3">Lipoprotein</fullName>
    </recommendedName>
</protein>
<dbReference type="RefSeq" id="WP_224193642.1">
    <property type="nucleotide sequence ID" value="NZ_JAIRAU010000028.1"/>
</dbReference>
<dbReference type="Proteomes" id="UP001139031">
    <property type="component" value="Unassembled WGS sequence"/>
</dbReference>
<evidence type="ECO:0000313" key="2">
    <source>
        <dbReference type="Proteomes" id="UP001139031"/>
    </source>
</evidence>